<evidence type="ECO:0000313" key="2">
    <source>
        <dbReference type="Proteomes" id="UP000639775"/>
    </source>
</evidence>
<dbReference type="InterPro" id="IPR011738">
    <property type="entry name" value="Phage_CHP"/>
</dbReference>
<reference evidence="1" key="1">
    <citation type="submission" date="2020-03" db="EMBL/GenBank/DDBJ databases">
        <title>Roseovarius gahaiensis sp. nov., isolated from Gahai Saline Lake, China.</title>
        <authorList>
            <person name="Sun X."/>
        </authorList>
    </citation>
    <scope>NUCLEOTIDE SEQUENCE</scope>
    <source>
        <strain evidence="1">GH877</strain>
    </source>
</reference>
<name>A0A967EF61_9RHOB</name>
<accession>A0A967EF61</accession>
<dbReference type="NCBIfam" id="TIGR01560">
    <property type="entry name" value="put_DNA_pack"/>
    <property type="match status" value="1"/>
</dbReference>
<gene>
    <name evidence="1" type="ORF">HAT86_03110</name>
</gene>
<dbReference type="AlphaFoldDB" id="A0A967EF61"/>
<evidence type="ECO:0008006" key="3">
    <source>
        <dbReference type="Google" id="ProtNLM"/>
    </source>
</evidence>
<dbReference type="Gene3D" id="1.10.3230.30">
    <property type="entry name" value="Phage gp6-like head-tail connector protein"/>
    <property type="match status" value="1"/>
</dbReference>
<organism evidence="1 2">
    <name type="scientific">Roseovarius gahaiensis</name>
    <dbReference type="NCBI Taxonomy" id="2716691"/>
    <lineage>
        <taxon>Bacteria</taxon>
        <taxon>Pseudomonadati</taxon>
        <taxon>Pseudomonadota</taxon>
        <taxon>Alphaproteobacteria</taxon>
        <taxon>Rhodobacterales</taxon>
        <taxon>Roseobacteraceae</taxon>
        <taxon>Roseovarius</taxon>
    </lineage>
</organism>
<keyword evidence="2" id="KW-1185">Reference proteome</keyword>
<evidence type="ECO:0000313" key="1">
    <source>
        <dbReference type="EMBL" id="NHQ73456.1"/>
    </source>
</evidence>
<dbReference type="CDD" id="cd08054">
    <property type="entry name" value="gp6"/>
    <property type="match status" value="1"/>
</dbReference>
<comment type="caution">
    <text evidence="1">The sequence shown here is derived from an EMBL/GenBank/DDBJ whole genome shotgun (WGS) entry which is preliminary data.</text>
</comment>
<proteinExistence type="predicted"/>
<protein>
    <recommendedName>
        <fullName evidence="3">Phage gp6-like head-tail connector protein</fullName>
    </recommendedName>
</protein>
<dbReference type="InterPro" id="IPR006450">
    <property type="entry name" value="Phage_HK97_gp6-like"/>
</dbReference>
<dbReference type="EMBL" id="JAAORB010000003">
    <property type="protein sequence ID" value="NHQ73456.1"/>
    <property type="molecule type" value="Genomic_DNA"/>
</dbReference>
<sequence length="199" mass="21847">MMLIEETAVPQSALPLAQFRAHLRLGTGFADDGIQDPVLESFLRAAMAAIEARTGKVLIRRAFSWTLTRWRDPAVQALPVAPVTQITRLVLRDRGEGEEVIAPDFYTLETDMQRPVIRPKGAVLPYIPSGGTAEIVFDAGYADNWGGLPADLAQAVLLLAAHYYEYREETALGDGCMPFGVTALIERYRTVRLFAGGRA</sequence>
<dbReference type="Proteomes" id="UP000639775">
    <property type="component" value="Unassembled WGS sequence"/>
</dbReference>
<dbReference type="NCBIfam" id="TIGR02215">
    <property type="entry name" value="phage_chp_gp8"/>
    <property type="match status" value="1"/>
</dbReference>
<dbReference type="RefSeq" id="WP_167193291.1">
    <property type="nucleotide sequence ID" value="NZ_JAAORB010000003.1"/>
</dbReference>